<name>A0AAD7PHR0_QUISA</name>
<dbReference type="GO" id="GO:0098505">
    <property type="term" value="F:G-rich strand telomeric DNA binding"/>
    <property type="evidence" value="ECO:0007669"/>
    <property type="project" value="TreeGrafter"/>
</dbReference>
<dbReference type="PANTHER" id="PTHR14513">
    <property type="entry name" value="PROTECTION OF TELOMERES 1"/>
    <property type="match status" value="1"/>
</dbReference>
<dbReference type="Gene3D" id="2.40.50.140">
    <property type="entry name" value="Nucleic acid-binding proteins"/>
    <property type="match status" value="2"/>
</dbReference>
<dbReference type="AlphaFoldDB" id="A0AAD7PHR0"/>
<dbReference type="SUPFAM" id="SSF50249">
    <property type="entry name" value="Nucleic acid-binding proteins"/>
    <property type="match status" value="2"/>
</dbReference>
<dbReference type="InterPro" id="IPR028389">
    <property type="entry name" value="POT1"/>
</dbReference>
<dbReference type="Proteomes" id="UP001163823">
    <property type="component" value="Chromosome 9"/>
</dbReference>
<proteinExistence type="predicted"/>
<dbReference type="InterPro" id="IPR012340">
    <property type="entry name" value="NA-bd_OB-fold"/>
</dbReference>
<comment type="caution">
    <text evidence="6">The sequence shown here is derived from an EMBL/GenBank/DDBJ whole genome shotgun (WGS) entry which is preliminary data.</text>
</comment>
<evidence type="ECO:0000259" key="5">
    <source>
        <dbReference type="SMART" id="SM00976"/>
    </source>
</evidence>
<dbReference type="GO" id="GO:0010521">
    <property type="term" value="F:telomerase inhibitor activity"/>
    <property type="evidence" value="ECO:0007669"/>
    <property type="project" value="TreeGrafter"/>
</dbReference>
<evidence type="ECO:0000313" key="7">
    <source>
        <dbReference type="Proteomes" id="UP001163823"/>
    </source>
</evidence>
<evidence type="ECO:0000256" key="4">
    <source>
        <dbReference type="ARBA" id="ARBA00023125"/>
    </source>
</evidence>
<feature type="domain" description="Telomeric single stranded DNA binding POT1/Cdc13" evidence="5">
    <location>
        <begin position="7"/>
        <end position="142"/>
    </location>
</feature>
<dbReference type="SMART" id="SM00976">
    <property type="entry name" value="Telo_bind"/>
    <property type="match status" value="1"/>
</dbReference>
<dbReference type="KEGG" id="qsa:O6P43_021943"/>
<reference evidence="6" key="1">
    <citation type="journal article" date="2023" name="Science">
        <title>Elucidation of the pathway for biosynthesis of saponin adjuvants from the soapbark tree.</title>
        <authorList>
            <person name="Reed J."/>
            <person name="Orme A."/>
            <person name="El-Demerdash A."/>
            <person name="Owen C."/>
            <person name="Martin L.B.B."/>
            <person name="Misra R.C."/>
            <person name="Kikuchi S."/>
            <person name="Rejzek M."/>
            <person name="Martin A.C."/>
            <person name="Harkess A."/>
            <person name="Leebens-Mack J."/>
            <person name="Louveau T."/>
            <person name="Stephenson M.J."/>
            <person name="Osbourn A."/>
        </authorList>
    </citation>
    <scope>NUCLEOTIDE SEQUENCE</scope>
    <source>
        <strain evidence="6">S10</strain>
    </source>
</reference>
<evidence type="ECO:0000313" key="6">
    <source>
        <dbReference type="EMBL" id="KAJ7955334.1"/>
    </source>
</evidence>
<dbReference type="InterPro" id="IPR011564">
    <property type="entry name" value="Telomer_end-bd_POT1/Cdc13"/>
</dbReference>
<dbReference type="Pfam" id="PF02765">
    <property type="entry name" value="POT1"/>
    <property type="match status" value="1"/>
</dbReference>
<accession>A0AAD7PHR0</accession>
<dbReference type="Pfam" id="PF25507">
    <property type="entry name" value="OB_POT1A"/>
    <property type="match status" value="1"/>
</dbReference>
<dbReference type="GO" id="GO:0000783">
    <property type="term" value="C:nuclear telomere cap complex"/>
    <property type="evidence" value="ECO:0007669"/>
    <property type="project" value="TreeGrafter"/>
</dbReference>
<gene>
    <name evidence="6" type="ORF">O6P43_021943</name>
</gene>
<organism evidence="6 7">
    <name type="scientific">Quillaja saponaria</name>
    <name type="common">Soap bark tree</name>
    <dbReference type="NCBI Taxonomy" id="32244"/>
    <lineage>
        <taxon>Eukaryota</taxon>
        <taxon>Viridiplantae</taxon>
        <taxon>Streptophyta</taxon>
        <taxon>Embryophyta</taxon>
        <taxon>Tracheophyta</taxon>
        <taxon>Spermatophyta</taxon>
        <taxon>Magnoliopsida</taxon>
        <taxon>eudicotyledons</taxon>
        <taxon>Gunneridae</taxon>
        <taxon>Pentapetalae</taxon>
        <taxon>rosids</taxon>
        <taxon>fabids</taxon>
        <taxon>Fabales</taxon>
        <taxon>Quillajaceae</taxon>
        <taxon>Quillaja</taxon>
    </lineage>
</organism>
<evidence type="ECO:0000256" key="3">
    <source>
        <dbReference type="ARBA" id="ARBA00022895"/>
    </source>
</evidence>
<evidence type="ECO:0000256" key="2">
    <source>
        <dbReference type="ARBA" id="ARBA00022454"/>
    </source>
</evidence>
<dbReference type="GO" id="GO:0016233">
    <property type="term" value="P:telomere capping"/>
    <property type="evidence" value="ECO:0007669"/>
    <property type="project" value="TreeGrafter"/>
</dbReference>
<protein>
    <submittedName>
        <fullName evidence="6">Protection of telomeres protein</fullName>
    </submittedName>
</protein>
<dbReference type="PANTHER" id="PTHR14513:SF4">
    <property type="entry name" value="PROTECTION OF TELOMERES PROTEIN 1"/>
    <property type="match status" value="1"/>
</dbReference>
<sequence>MNNFRAIIQLKDAPKCVNKIVNLCGFVSEFSLPRKSQGTDYVSILQIVDETLTDGELSVNIFTRKLEDLPRINAYRDFIILYNVKIEEFNGRLFAVFNKNYSSFALFGEKSNIDFEPYQATPGFYLLEPDKLVVARTRHLSKDYQFSGGKSKYLLSLKDIDSEKDFDLICKVLHVEVVDDVCIFFVWDGNDTPTLAVNIKLEDAERNPIQLQIEPRPLPRHVLSGFPCIGTVLRVIAGKAHEKLDLHFKGVGKWVMIRHITCDVCSALWHGLLSSSSKIRFLSENDDSVLQCKRTYNEREMRKEGCVPYWITSPYFLTKLDHEDVPLATLMDLLAHSEVNTVVRCIVRVIAVCPAQVNDIFQQVGSDECRIRLTLEDPTARIHSLICDGEGAKFFDGCSSVDVQTSQIKKLLGISELCDGWGEHYSPRFPPWIQCCIKPDLQMSYYICNTRFMN</sequence>
<keyword evidence="3" id="KW-0779">Telomere</keyword>
<dbReference type="GO" id="GO:0032210">
    <property type="term" value="P:regulation of telomere maintenance via telomerase"/>
    <property type="evidence" value="ECO:0007669"/>
    <property type="project" value="TreeGrafter"/>
</dbReference>
<dbReference type="InterPro" id="IPR057620">
    <property type="entry name" value="POT1A/B-like_OB"/>
</dbReference>
<keyword evidence="2" id="KW-0158">Chromosome</keyword>
<keyword evidence="7" id="KW-1185">Reference proteome</keyword>
<keyword evidence="4" id="KW-0238">DNA-binding</keyword>
<evidence type="ECO:0000256" key="1">
    <source>
        <dbReference type="ARBA" id="ARBA00004574"/>
    </source>
</evidence>
<dbReference type="EMBL" id="JARAOO010000009">
    <property type="protein sequence ID" value="KAJ7955334.1"/>
    <property type="molecule type" value="Genomic_DNA"/>
</dbReference>
<comment type="subcellular location">
    <subcellularLocation>
        <location evidence="1">Chromosome</location>
        <location evidence="1">Telomere</location>
    </subcellularLocation>
</comment>